<proteinExistence type="predicted"/>
<dbReference type="Proteomes" id="UP001589693">
    <property type="component" value="Unassembled WGS sequence"/>
</dbReference>
<accession>A0ABV5ZTX9</accession>
<dbReference type="InterPro" id="IPR000639">
    <property type="entry name" value="Epox_hydrolase-like"/>
</dbReference>
<dbReference type="Gene3D" id="3.40.50.1820">
    <property type="entry name" value="alpha/beta hydrolase"/>
    <property type="match status" value="1"/>
</dbReference>
<dbReference type="GO" id="GO:0016787">
    <property type="term" value="F:hydrolase activity"/>
    <property type="evidence" value="ECO:0007669"/>
    <property type="project" value="UniProtKB-KW"/>
</dbReference>
<reference evidence="3 4" key="1">
    <citation type="submission" date="2024-09" db="EMBL/GenBank/DDBJ databases">
        <authorList>
            <person name="Sun Q."/>
            <person name="Mori K."/>
        </authorList>
    </citation>
    <scope>NUCLEOTIDE SEQUENCE [LARGE SCALE GENOMIC DNA]</scope>
    <source>
        <strain evidence="3 4">TBRC 7907</strain>
    </source>
</reference>
<name>A0ABV5ZTX9_9PSEU</name>
<evidence type="ECO:0000313" key="3">
    <source>
        <dbReference type="EMBL" id="MFB9903211.1"/>
    </source>
</evidence>
<comment type="caution">
    <text evidence="3">The sequence shown here is derived from an EMBL/GenBank/DDBJ whole genome shotgun (WGS) entry which is preliminary data.</text>
</comment>
<gene>
    <name evidence="3" type="ORF">ACFFQA_04605</name>
</gene>
<dbReference type="EMBL" id="JBHLZU010000003">
    <property type="protein sequence ID" value="MFB9903211.1"/>
    <property type="molecule type" value="Genomic_DNA"/>
</dbReference>
<feature type="domain" description="AB hydrolase-1" evidence="2">
    <location>
        <begin position="28"/>
        <end position="285"/>
    </location>
</feature>
<organism evidence="3 4">
    <name type="scientific">Allokutzneria oryzae</name>
    <dbReference type="NCBI Taxonomy" id="1378989"/>
    <lineage>
        <taxon>Bacteria</taxon>
        <taxon>Bacillati</taxon>
        <taxon>Actinomycetota</taxon>
        <taxon>Actinomycetes</taxon>
        <taxon>Pseudonocardiales</taxon>
        <taxon>Pseudonocardiaceae</taxon>
        <taxon>Allokutzneria</taxon>
    </lineage>
</organism>
<dbReference type="Pfam" id="PF00561">
    <property type="entry name" value="Abhydrolase_1"/>
    <property type="match status" value="1"/>
</dbReference>
<dbReference type="PRINTS" id="PR00412">
    <property type="entry name" value="EPOXHYDRLASE"/>
</dbReference>
<sequence>MTRKGHIHVNGIDFTYLEAGPSDGPLALCLHGFPDHAPTFTRLLGELAEAGYRAVAPWMRGYSPTGLAPDGHYQSATLALDAVALVTALGRGGGSGADSVVIGHDWGAVGASGAAVLAPERIRTIVSMALPHPAVALAKLGGGDFAQMKRAWYMWFFLTAGGPEALLGAPGGDLVEFLWHDWSPGFRLPRAELDPIKEQFTHPEVAAAALAYYRHTLNPALQAPELAEVQEKVMGGTNPLPALYIGGADDGCFSSAYLKESAAFCAQKPRVEVVDGCGHFLHRERPKAVSSLILDHIGPAC</sequence>
<protein>
    <submittedName>
        <fullName evidence="3">Alpha/beta fold hydrolase</fullName>
    </submittedName>
</protein>
<dbReference type="PANTHER" id="PTHR43329">
    <property type="entry name" value="EPOXIDE HYDROLASE"/>
    <property type="match status" value="1"/>
</dbReference>
<keyword evidence="1 3" id="KW-0378">Hydrolase</keyword>
<dbReference type="SUPFAM" id="SSF53474">
    <property type="entry name" value="alpha/beta-Hydrolases"/>
    <property type="match status" value="1"/>
</dbReference>
<dbReference type="RefSeq" id="WP_377850341.1">
    <property type="nucleotide sequence ID" value="NZ_JBHLZU010000003.1"/>
</dbReference>
<keyword evidence="4" id="KW-1185">Reference proteome</keyword>
<evidence type="ECO:0000259" key="2">
    <source>
        <dbReference type="Pfam" id="PF00561"/>
    </source>
</evidence>
<dbReference type="InterPro" id="IPR000073">
    <property type="entry name" value="AB_hydrolase_1"/>
</dbReference>
<evidence type="ECO:0000256" key="1">
    <source>
        <dbReference type="ARBA" id="ARBA00022801"/>
    </source>
</evidence>
<dbReference type="InterPro" id="IPR029058">
    <property type="entry name" value="AB_hydrolase_fold"/>
</dbReference>
<evidence type="ECO:0000313" key="4">
    <source>
        <dbReference type="Proteomes" id="UP001589693"/>
    </source>
</evidence>